<feature type="compositionally biased region" description="Basic and acidic residues" evidence="1">
    <location>
        <begin position="23"/>
        <end position="32"/>
    </location>
</feature>
<feature type="non-terminal residue" evidence="2">
    <location>
        <position position="1"/>
    </location>
</feature>
<feature type="compositionally biased region" description="Acidic residues" evidence="1">
    <location>
        <begin position="76"/>
        <end position="87"/>
    </location>
</feature>
<evidence type="ECO:0000313" key="2">
    <source>
        <dbReference type="EMBL" id="CAA9251520.1"/>
    </source>
</evidence>
<feature type="region of interest" description="Disordered" evidence="1">
    <location>
        <begin position="1"/>
        <end position="146"/>
    </location>
</feature>
<feature type="compositionally biased region" description="Basic residues" evidence="1">
    <location>
        <begin position="33"/>
        <end position="43"/>
    </location>
</feature>
<dbReference type="EMBL" id="CADCTH010000267">
    <property type="protein sequence ID" value="CAA9251520.1"/>
    <property type="molecule type" value="Genomic_DNA"/>
</dbReference>
<organism evidence="2">
    <name type="scientific">uncultured Actinomycetospora sp</name>
    <dbReference type="NCBI Taxonomy" id="1135996"/>
    <lineage>
        <taxon>Bacteria</taxon>
        <taxon>Bacillati</taxon>
        <taxon>Actinomycetota</taxon>
        <taxon>Actinomycetes</taxon>
        <taxon>Pseudonocardiales</taxon>
        <taxon>Pseudonocardiaceae</taxon>
        <taxon>Actinomycetospora</taxon>
        <taxon>environmental samples</taxon>
    </lineage>
</organism>
<feature type="compositionally biased region" description="Basic residues" evidence="1">
    <location>
        <begin position="137"/>
        <end position="146"/>
    </location>
</feature>
<dbReference type="AlphaFoldDB" id="A0A6J4IJ64"/>
<reference evidence="2" key="1">
    <citation type="submission" date="2020-02" db="EMBL/GenBank/DDBJ databases">
        <authorList>
            <person name="Meier V. D."/>
        </authorList>
    </citation>
    <scope>NUCLEOTIDE SEQUENCE</scope>
    <source>
        <strain evidence="2">AVDCRST_MAG54</strain>
    </source>
</reference>
<feature type="compositionally biased region" description="Low complexity" evidence="1">
    <location>
        <begin position="111"/>
        <end position="121"/>
    </location>
</feature>
<name>A0A6J4IJ64_9PSEU</name>
<protein>
    <submittedName>
        <fullName evidence="2">Uncharacterized protein</fullName>
    </submittedName>
</protein>
<proteinExistence type="predicted"/>
<feature type="compositionally biased region" description="Basic and acidic residues" evidence="1">
    <location>
        <begin position="62"/>
        <end position="75"/>
    </location>
</feature>
<sequence>VGDPFVGRRGPGRGGDRRGHRGRGADREDQRRPGRAGRRRRTRCAGGDGAADVRAAVRRRRPADDHDAVGHPHDDDPGDDDPGDDDPDHPGAAVDDRAGAARRRRRRPGDQRPVGRPGLPRLRGRDELAGPAGLPGPRRRRRAGRV</sequence>
<gene>
    <name evidence="2" type="ORF">AVDCRST_MAG54-2014</name>
</gene>
<accession>A0A6J4IJ64</accession>
<feature type="non-terminal residue" evidence="2">
    <location>
        <position position="146"/>
    </location>
</feature>
<evidence type="ECO:0000256" key="1">
    <source>
        <dbReference type="SAM" id="MobiDB-lite"/>
    </source>
</evidence>